<evidence type="ECO:0000259" key="8">
    <source>
        <dbReference type="Pfam" id="PF01555"/>
    </source>
</evidence>
<dbReference type="Proteomes" id="UP000661507">
    <property type="component" value="Unassembled WGS sequence"/>
</dbReference>
<dbReference type="GO" id="GO:0032259">
    <property type="term" value="P:methylation"/>
    <property type="evidence" value="ECO:0007669"/>
    <property type="project" value="UniProtKB-KW"/>
</dbReference>
<evidence type="ECO:0000256" key="2">
    <source>
        <dbReference type="ARBA" id="ARBA00011900"/>
    </source>
</evidence>
<dbReference type="PRINTS" id="PR00506">
    <property type="entry name" value="D21N6MTFRASE"/>
</dbReference>
<comment type="similarity">
    <text evidence="1">Belongs to the N(4)/N(6)-methyltransferase family.</text>
</comment>
<dbReference type="InterPro" id="IPR029063">
    <property type="entry name" value="SAM-dependent_MTases_sf"/>
</dbReference>
<comment type="caution">
    <text evidence="9">The sequence shown here is derived from an EMBL/GenBank/DDBJ whole genome shotgun (WGS) entry which is preliminary data.</text>
</comment>
<name>A0A917L7Q7_9PROT</name>
<dbReference type="AlphaFoldDB" id="A0A917L7Q7"/>
<feature type="domain" description="DNA methylase N-4/N-6" evidence="8">
    <location>
        <begin position="111"/>
        <end position="171"/>
    </location>
</feature>
<sequence>MVTDPPYGVAYDPEWRNMAGVSTTRRTGKVENDDRADWREAWALFPGDVAYVWHGALHATTVAESLTACSFDIRAQIIWAKDRLVLGRGHYHWQHEPAWYALRGQGHWSGDRKQTTLWQIAGRSEDAETVHGTQKPVECMRRPIENNSSPGQAVYEPFSGSGTSLIAAEMTGGPAMRSNSRRPMSTSRWRGGRPSRATTPSARAMGLPSAA</sequence>
<keyword evidence="3" id="KW-0489">Methyltransferase</keyword>
<protein>
    <recommendedName>
        <fullName evidence="2">site-specific DNA-methyltransferase (adenine-specific)</fullName>
        <ecNumber evidence="2">2.1.1.72</ecNumber>
    </recommendedName>
</protein>
<reference evidence="9" key="1">
    <citation type="journal article" date="2014" name="Int. J. Syst. Evol. Microbiol.">
        <title>Complete genome sequence of Corynebacterium casei LMG S-19264T (=DSM 44701T), isolated from a smear-ripened cheese.</title>
        <authorList>
            <consortium name="US DOE Joint Genome Institute (JGI-PGF)"/>
            <person name="Walter F."/>
            <person name="Albersmeier A."/>
            <person name="Kalinowski J."/>
            <person name="Ruckert C."/>
        </authorList>
    </citation>
    <scope>NUCLEOTIDE SEQUENCE</scope>
    <source>
        <strain evidence="9">CGMCC 1.3617</strain>
    </source>
</reference>
<accession>A0A917L7Q7</accession>
<dbReference type="SUPFAM" id="SSF53335">
    <property type="entry name" value="S-adenosyl-L-methionine-dependent methyltransferases"/>
    <property type="match status" value="1"/>
</dbReference>
<evidence type="ECO:0000313" key="9">
    <source>
        <dbReference type="EMBL" id="GGJ44608.1"/>
    </source>
</evidence>
<evidence type="ECO:0000256" key="4">
    <source>
        <dbReference type="ARBA" id="ARBA00022679"/>
    </source>
</evidence>
<dbReference type="GO" id="GO:0009007">
    <property type="term" value="F:site-specific DNA-methyltransferase (adenine-specific) activity"/>
    <property type="evidence" value="ECO:0007669"/>
    <property type="project" value="UniProtKB-EC"/>
</dbReference>
<dbReference type="InterPro" id="IPR002295">
    <property type="entry name" value="N4/N6-MTase_EcoPI_Mod-like"/>
</dbReference>
<reference evidence="9" key="2">
    <citation type="submission" date="2020-09" db="EMBL/GenBank/DDBJ databases">
        <authorList>
            <person name="Sun Q."/>
            <person name="Zhou Y."/>
        </authorList>
    </citation>
    <scope>NUCLEOTIDE SEQUENCE</scope>
    <source>
        <strain evidence="9">CGMCC 1.3617</strain>
    </source>
</reference>
<evidence type="ECO:0000256" key="5">
    <source>
        <dbReference type="ARBA" id="ARBA00022691"/>
    </source>
</evidence>
<keyword evidence="5" id="KW-0949">S-adenosyl-L-methionine</keyword>
<dbReference type="GO" id="GO:0008170">
    <property type="term" value="F:N-methyltransferase activity"/>
    <property type="evidence" value="ECO:0007669"/>
    <property type="project" value="InterPro"/>
</dbReference>
<organism evidence="9 10">
    <name type="scientific">Neoroseomonas lacus</name>
    <dbReference type="NCBI Taxonomy" id="287609"/>
    <lineage>
        <taxon>Bacteria</taxon>
        <taxon>Pseudomonadati</taxon>
        <taxon>Pseudomonadota</taxon>
        <taxon>Alphaproteobacteria</taxon>
        <taxon>Acetobacterales</taxon>
        <taxon>Acetobacteraceae</taxon>
        <taxon>Neoroseomonas</taxon>
    </lineage>
</organism>
<dbReference type="Gene3D" id="3.40.50.150">
    <property type="entry name" value="Vaccinia Virus protein VP39"/>
    <property type="match status" value="1"/>
</dbReference>
<keyword evidence="10" id="KW-1185">Reference proteome</keyword>
<evidence type="ECO:0000256" key="7">
    <source>
        <dbReference type="SAM" id="MobiDB-lite"/>
    </source>
</evidence>
<dbReference type="EMBL" id="BMKW01000034">
    <property type="protein sequence ID" value="GGJ44608.1"/>
    <property type="molecule type" value="Genomic_DNA"/>
</dbReference>
<dbReference type="Pfam" id="PF01555">
    <property type="entry name" value="N6_N4_Mtase"/>
    <property type="match status" value="1"/>
</dbReference>
<evidence type="ECO:0000256" key="6">
    <source>
        <dbReference type="ARBA" id="ARBA00047942"/>
    </source>
</evidence>
<dbReference type="InterPro" id="IPR002941">
    <property type="entry name" value="DNA_methylase_N4/N6"/>
</dbReference>
<feature type="region of interest" description="Disordered" evidence="7">
    <location>
        <begin position="165"/>
        <end position="211"/>
    </location>
</feature>
<evidence type="ECO:0000256" key="3">
    <source>
        <dbReference type="ARBA" id="ARBA00022603"/>
    </source>
</evidence>
<dbReference type="EC" id="2.1.1.72" evidence="2"/>
<dbReference type="RefSeq" id="WP_373290365.1">
    <property type="nucleotide sequence ID" value="NZ_BMKW01000034.1"/>
</dbReference>
<proteinExistence type="inferred from homology"/>
<gene>
    <name evidence="9" type="ORF">GCM10011320_60060</name>
</gene>
<feature type="compositionally biased region" description="Polar residues" evidence="7">
    <location>
        <begin position="177"/>
        <end position="188"/>
    </location>
</feature>
<keyword evidence="4" id="KW-0808">Transferase</keyword>
<evidence type="ECO:0000256" key="1">
    <source>
        <dbReference type="ARBA" id="ARBA00006594"/>
    </source>
</evidence>
<comment type="catalytic activity">
    <reaction evidence="6">
        <text>a 2'-deoxyadenosine in DNA + S-adenosyl-L-methionine = an N(6)-methyl-2'-deoxyadenosine in DNA + S-adenosyl-L-homocysteine + H(+)</text>
        <dbReference type="Rhea" id="RHEA:15197"/>
        <dbReference type="Rhea" id="RHEA-COMP:12418"/>
        <dbReference type="Rhea" id="RHEA-COMP:12419"/>
        <dbReference type="ChEBI" id="CHEBI:15378"/>
        <dbReference type="ChEBI" id="CHEBI:57856"/>
        <dbReference type="ChEBI" id="CHEBI:59789"/>
        <dbReference type="ChEBI" id="CHEBI:90615"/>
        <dbReference type="ChEBI" id="CHEBI:90616"/>
        <dbReference type="EC" id="2.1.1.72"/>
    </reaction>
</comment>
<dbReference type="GO" id="GO:0003677">
    <property type="term" value="F:DNA binding"/>
    <property type="evidence" value="ECO:0007669"/>
    <property type="project" value="InterPro"/>
</dbReference>
<evidence type="ECO:0000313" key="10">
    <source>
        <dbReference type="Proteomes" id="UP000661507"/>
    </source>
</evidence>